<sequence>MSSAGTDAGADAGITGSGNEWALDLSKVTKRFGATVALDNASFRVKRGAVHALLGENGAGKSTTVKLLSGLMQPDAGSISIMGRNVSMRGPKDAHRAGVQTAFQEMTLVRDLTVAQNLLMAYEPTGWFGRIRKRESQKQAAQWLERLELGDIRPGAYIRDLALPVRQKIEIAKALVRQPEVLLLDEPTSALSGRDVAWLARRIEELKARGVTFVFITHRMQEVREFCDSLTVYRNGRDVGAFDTDSISDDEVIRLVIGRAMDAKYPPKVATPATLQTPAMEARGIKVDGVVNDFDLTLKAGEVHGIAALQGMGQREIFEALFGAEFIDAGQILIDGKPVTLTSTADSLKAGVSTSFLPEDRKTEGLFLRLPGGENVSLPIIKRFSRFGLIDRKREQAAIKRALAQMEVNPRAVYKPCLSFSGGNQQKIAMAKWLLTQSRVWLMFDPTRGIDVGTKHQIFVLMRAFAAAGGSVLFYSTDVPELVNVCDRVSVVYRGRNVAELAGEALTEENVMRKMLSS</sequence>
<protein>
    <submittedName>
        <fullName evidence="9">D-ribose transporter ATP binding protein</fullName>
    </submittedName>
</protein>
<dbReference type="InterPro" id="IPR003593">
    <property type="entry name" value="AAA+_ATPase"/>
</dbReference>
<evidence type="ECO:0000256" key="3">
    <source>
        <dbReference type="ARBA" id="ARBA00022519"/>
    </source>
</evidence>
<dbReference type="CDD" id="cd03216">
    <property type="entry name" value="ABC_Carb_Monos_I"/>
    <property type="match status" value="1"/>
</dbReference>
<evidence type="ECO:0000313" key="10">
    <source>
        <dbReference type="Proteomes" id="UP000054683"/>
    </source>
</evidence>
<evidence type="ECO:0000313" key="9">
    <source>
        <dbReference type="EMBL" id="SAL30566.1"/>
    </source>
</evidence>
<dbReference type="SUPFAM" id="SSF52540">
    <property type="entry name" value="P-loop containing nucleoside triphosphate hydrolases"/>
    <property type="match status" value="2"/>
</dbReference>
<evidence type="ECO:0000256" key="2">
    <source>
        <dbReference type="ARBA" id="ARBA00022475"/>
    </source>
</evidence>
<dbReference type="CDD" id="cd03215">
    <property type="entry name" value="ABC_Carb_Monos_II"/>
    <property type="match status" value="1"/>
</dbReference>
<evidence type="ECO:0000256" key="4">
    <source>
        <dbReference type="ARBA" id="ARBA00022597"/>
    </source>
</evidence>
<dbReference type="OrthoDB" id="6636041at2"/>
<evidence type="ECO:0000256" key="7">
    <source>
        <dbReference type="ARBA" id="ARBA00022840"/>
    </source>
</evidence>
<dbReference type="PROSITE" id="PS00211">
    <property type="entry name" value="ABC_TRANSPORTER_1"/>
    <property type="match status" value="1"/>
</dbReference>
<keyword evidence="6" id="KW-0547">Nucleotide-binding</keyword>
<dbReference type="PROSITE" id="PS50893">
    <property type="entry name" value="ABC_TRANSPORTER_2"/>
    <property type="match status" value="2"/>
</dbReference>
<keyword evidence="1" id="KW-0813">Transport</keyword>
<keyword evidence="4" id="KW-0762">Sugar transport</keyword>
<dbReference type="PANTHER" id="PTHR43790:SF9">
    <property type="entry name" value="GALACTOFURANOSE TRANSPORTER ATP-BINDING PROTEIN YTFR"/>
    <property type="match status" value="1"/>
</dbReference>
<name>A0A158GEU9_9BURK</name>
<keyword evidence="5" id="KW-0677">Repeat</keyword>
<dbReference type="InterPro" id="IPR017871">
    <property type="entry name" value="ABC_transporter-like_CS"/>
</dbReference>
<dbReference type="InterPro" id="IPR003439">
    <property type="entry name" value="ABC_transporter-like_ATP-bd"/>
</dbReference>
<proteinExistence type="predicted"/>
<dbReference type="PANTHER" id="PTHR43790">
    <property type="entry name" value="CARBOHYDRATE TRANSPORT ATP-BINDING PROTEIN MG119-RELATED"/>
    <property type="match status" value="1"/>
</dbReference>
<evidence type="ECO:0000256" key="6">
    <source>
        <dbReference type="ARBA" id="ARBA00022741"/>
    </source>
</evidence>
<evidence type="ECO:0000259" key="8">
    <source>
        <dbReference type="PROSITE" id="PS50893"/>
    </source>
</evidence>
<evidence type="ECO:0000256" key="5">
    <source>
        <dbReference type="ARBA" id="ARBA00022737"/>
    </source>
</evidence>
<dbReference type="RefSeq" id="WP_082913367.1">
    <property type="nucleotide sequence ID" value="NZ_FCOK02000013.1"/>
</dbReference>
<dbReference type="SMART" id="SM00382">
    <property type="entry name" value="AAA"/>
    <property type="match status" value="1"/>
</dbReference>
<dbReference type="GO" id="GO:0005524">
    <property type="term" value="F:ATP binding"/>
    <property type="evidence" value="ECO:0007669"/>
    <property type="project" value="UniProtKB-KW"/>
</dbReference>
<dbReference type="EMBL" id="FCOK02000013">
    <property type="protein sequence ID" value="SAL30566.1"/>
    <property type="molecule type" value="Genomic_DNA"/>
</dbReference>
<organism evidence="9 10">
    <name type="scientific">Caballeronia udeis</name>
    <dbReference type="NCBI Taxonomy" id="1232866"/>
    <lineage>
        <taxon>Bacteria</taxon>
        <taxon>Pseudomonadati</taxon>
        <taxon>Pseudomonadota</taxon>
        <taxon>Betaproteobacteria</taxon>
        <taxon>Burkholderiales</taxon>
        <taxon>Burkholderiaceae</taxon>
        <taxon>Caballeronia</taxon>
    </lineage>
</organism>
<dbReference type="Pfam" id="PF00005">
    <property type="entry name" value="ABC_tran"/>
    <property type="match status" value="2"/>
</dbReference>
<reference evidence="9 10" key="1">
    <citation type="submission" date="2016-01" db="EMBL/GenBank/DDBJ databases">
        <authorList>
            <person name="Oliw E.H."/>
        </authorList>
    </citation>
    <scope>NUCLEOTIDE SEQUENCE [LARGE SCALE GENOMIC DNA]</scope>
    <source>
        <strain evidence="9">LMG 27134</strain>
    </source>
</reference>
<feature type="domain" description="ABC transporter" evidence="8">
    <location>
        <begin position="275"/>
        <end position="518"/>
    </location>
</feature>
<keyword evidence="7" id="KW-0067">ATP-binding</keyword>
<feature type="domain" description="ABC transporter" evidence="8">
    <location>
        <begin position="23"/>
        <end position="260"/>
    </location>
</feature>
<dbReference type="Gene3D" id="3.40.50.300">
    <property type="entry name" value="P-loop containing nucleotide triphosphate hydrolases"/>
    <property type="match status" value="2"/>
</dbReference>
<dbReference type="AlphaFoldDB" id="A0A158GEU9"/>
<keyword evidence="2" id="KW-1003">Cell membrane</keyword>
<gene>
    <name evidence="9" type="ORF">AWB69_02517</name>
</gene>
<accession>A0A158GEU9</accession>
<dbReference type="Proteomes" id="UP000054683">
    <property type="component" value="Unassembled WGS sequence"/>
</dbReference>
<evidence type="ECO:0000256" key="1">
    <source>
        <dbReference type="ARBA" id="ARBA00022448"/>
    </source>
</evidence>
<dbReference type="InterPro" id="IPR050107">
    <property type="entry name" value="ABC_carbohydrate_import_ATPase"/>
</dbReference>
<dbReference type="GO" id="GO:0016887">
    <property type="term" value="F:ATP hydrolysis activity"/>
    <property type="evidence" value="ECO:0007669"/>
    <property type="project" value="InterPro"/>
</dbReference>
<dbReference type="InterPro" id="IPR027417">
    <property type="entry name" value="P-loop_NTPase"/>
</dbReference>
<keyword evidence="3" id="KW-0472">Membrane</keyword>
<keyword evidence="3" id="KW-0997">Cell inner membrane</keyword>